<dbReference type="AlphaFoldDB" id="A0A4Q1SD17"/>
<dbReference type="OrthoDB" id="2567774at2"/>
<accession>A0A4Q1SD17</accession>
<reference evidence="1 2" key="1">
    <citation type="journal article" date="2016" name="Int. J. Syst. Evol. Microbiol.">
        <title>Acidipila dinghuensis sp. nov., an acidobacterium isolated from forest soil.</title>
        <authorList>
            <person name="Jiang Y.W."/>
            <person name="Wang J."/>
            <person name="Chen M.H."/>
            <person name="Lv Y.Y."/>
            <person name="Qiu L.H."/>
        </authorList>
    </citation>
    <scope>NUCLEOTIDE SEQUENCE [LARGE SCALE GENOMIC DNA]</scope>
    <source>
        <strain evidence="1 2">DHOF10</strain>
    </source>
</reference>
<gene>
    <name evidence="1" type="ORF">ESZ00_10910</name>
</gene>
<proteinExistence type="predicted"/>
<name>A0A4Q1SD17_9BACT</name>
<dbReference type="EMBL" id="SDMK01000002">
    <property type="protein sequence ID" value="RXS95114.1"/>
    <property type="molecule type" value="Genomic_DNA"/>
</dbReference>
<protein>
    <submittedName>
        <fullName evidence="1">Uncharacterized protein</fullName>
    </submittedName>
</protein>
<comment type="caution">
    <text evidence="1">The sequence shown here is derived from an EMBL/GenBank/DDBJ whole genome shotgun (WGS) entry which is preliminary data.</text>
</comment>
<organism evidence="1 2">
    <name type="scientific">Silvibacterium dinghuense</name>
    <dbReference type="NCBI Taxonomy" id="1560006"/>
    <lineage>
        <taxon>Bacteria</taxon>
        <taxon>Pseudomonadati</taxon>
        <taxon>Acidobacteriota</taxon>
        <taxon>Terriglobia</taxon>
        <taxon>Terriglobales</taxon>
        <taxon>Acidobacteriaceae</taxon>
        <taxon>Silvibacterium</taxon>
    </lineage>
</organism>
<keyword evidence="2" id="KW-1185">Reference proteome</keyword>
<dbReference type="Proteomes" id="UP000290253">
    <property type="component" value="Unassembled WGS sequence"/>
</dbReference>
<evidence type="ECO:0000313" key="2">
    <source>
        <dbReference type="Proteomes" id="UP000290253"/>
    </source>
</evidence>
<evidence type="ECO:0000313" key="1">
    <source>
        <dbReference type="EMBL" id="RXS95114.1"/>
    </source>
</evidence>
<sequence>MLPKPRIAAIDDENSALVAIADALNSSGAACLKLLYAGALPEGAKLEQVRVLFMDLHLSHPSNENKTQHFSTIGGLLQENIAPNNGPFLLIVWTLYPGQVEGLAQFLCDRLQDTPHAIPAQIKTLSKVDHIRDHVVPAPEELVKAVKAMVTSEPQIAALINWETRVGDAAADTISELLKLIPSDKRDTASLVIEIGRLLNALATEAVGSSNVSKDRFSALNESLLPILYDRVSRLRMVAPDERLWKQAIPEPGKKADLSGEEAAHLNTMLHLDFDIQSTKATDRGMVLEYPSTLLEEVPFREAFGMSTKQFLRDQLSLDPEADVRWVLVQIEGICDHAQA</sequence>
<dbReference type="RefSeq" id="WP_129208282.1">
    <property type="nucleotide sequence ID" value="NZ_BMGU01000003.1"/>
</dbReference>